<keyword evidence="1" id="KW-0732">Signal</keyword>
<dbReference type="Gene3D" id="2.50.20.10">
    <property type="entry name" value="Lipoprotein localisation LolA/LolB/LppX"/>
    <property type="match status" value="1"/>
</dbReference>
<sequence length="694" mass="74475">MKKIFIIAAFSLLAQGISAQTINRSQKPKPGPAPVITVADPVIYKLANGITVLVVENHKLPKVSASYSIDAGPITEGAKAGVVSLMGSMLNEGTTTKTKAQFDEAVDQLGADVSAGASGGTVSALTRYFSPAFMLMAESIRQPSFPVASFEKIKSQTITGLKSSEKSAKAISSRVVNALAYGKNNPYGEFTTEASINGITLDDVKAAYKKYVTPSRGYLTFVGDIKPEAAKALAEKAFGDWKGTTLTLPVLAKVKNPAKTEVDVVNVSNAVQSEITVTNLLDLPLSSPDYFAVLLANQILGGGAESRLFTNLREKHGFTYGAYASTGSGRFQSKFSATAAVRNEKVDSAVVEFLREINIIRTTKVSAEELQNAKNLYNGSFALGLENPARTAGFASSILINNLPKDFYRTYLQKLNAVTTDDILRVAKKYFNYDDTRVVVVGKTDAFVPGLTKAGFTVNQFDNFANPVKAETAATSTAPSKSAKEIINNYITAIGGEAALKKITAIEQTADMDIQGNKLGLTMKKLAPNLNSMEATMMGQSVMKQSFNGTAGYTMQMGKKVDMTTDEVLEAKADKGLFNQLYYATDGTKLELAGTTKLGTKDAYKLIVTNALGKKKTEYYDVNSGLLLKEEKVTTKDGVEVTSTTEFSDYKKVGDIMFAHTLTQSVQTAKGGQEFSIVIKETKVNPAIQAADFN</sequence>
<dbReference type="Pfam" id="PF00675">
    <property type="entry name" value="Peptidase_M16"/>
    <property type="match status" value="1"/>
</dbReference>
<dbReference type="Pfam" id="PF05193">
    <property type="entry name" value="Peptidase_M16_C"/>
    <property type="match status" value="1"/>
</dbReference>
<evidence type="ECO:0000313" key="4">
    <source>
        <dbReference type="EMBL" id="RNL55089.1"/>
    </source>
</evidence>
<protein>
    <submittedName>
        <fullName evidence="4">Insulinase family protein</fullName>
    </submittedName>
</protein>
<accession>A0A3N0C011</accession>
<feature type="domain" description="Peptidase M16 C-terminal" evidence="3">
    <location>
        <begin position="199"/>
        <end position="376"/>
    </location>
</feature>
<dbReference type="Proteomes" id="UP000274046">
    <property type="component" value="Unassembled WGS sequence"/>
</dbReference>
<dbReference type="RefSeq" id="WP_123204819.1">
    <property type="nucleotide sequence ID" value="NZ_RBEE01000008.1"/>
</dbReference>
<dbReference type="Gene3D" id="3.30.830.10">
    <property type="entry name" value="Metalloenzyme, LuxS/M16 peptidase-like"/>
    <property type="match status" value="2"/>
</dbReference>
<keyword evidence="5" id="KW-1185">Reference proteome</keyword>
<feature type="chain" id="PRO_5018239673" evidence="1">
    <location>
        <begin position="20"/>
        <end position="694"/>
    </location>
</feature>
<dbReference type="PANTHER" id="PTHR11851">
    <property type="entry name" value="METALLOPROTEASE"/>
    <property type="match status" value="1"/>
</dbReference>
<evidence type="ECO:0000259" key="3">
    <source>
        <dbReference type="Pfam" id="PF05193"/>
    </source>
</evidence>
<dbReference type="InterPro" id="IPR007863">
    <property type="entry name" value="Peptidase_M16_C"/>
</dbReference>
<dbReference type="InterPro" id="IPR011249">
    <property type="entry name" value="Metalloenz_LuxS/M16"/>
</dbReference>
<reference evidence="4 5" key="1">
    <citation type="submission" date="2018-10" db="EMBL/GenBank/DDBJ databases">
        <title>Genome sequencing of Pedobacter jejuensis TNB23.</title>
        <authorList>
            <person name="Cho Y.-J."/>
            <person name="Cho A."/>
            <person name="Kim O.-S."/>
        </authorList>
    </citation>
    <scope>NUCLEOTIDE SEQUENCE [LARGE SCALE GENOMIC DNA]</scope>
    <source>
        <strain evidence="4 5">TNB23</strain>
    </source>
</reference>
<dbReference type="OrthoDB" id="9811314at2"/>
<feature type="domain" description="Peptidase M16 N-terminal" evidence="2">
    <location>
        <begin position="52"/>
        <end position="183"/>
    </location>
</feature>
<evidence type="ECO:0000256" key="1">
    <source>
        <dbReference type="SAM" id="SignalP"/>
    </source>
</evidence>
<evidence type="ECO:0000313" key="5">
    <source>
        <dbReference type="Proteomes" id="UP000274046"/>
    </source>
</evidence>
<dbReference type="SUPFAM" id="SSF63411">
    <property type="entry name" value="LuxS/MPP-like metallohydrolase"/>
    <property type="match status" value="2"/>
</dbReference>
<evidence type="ECO:0000259" key="2">
    <source>
        <dbReference type="Pfam" id="PF00675"/>
    </source>
</evidence>
<dbReference type="EMBL" id="RBEE01000008">
    <property type="protein sequence ID" value="RNL55089.1"/>
    <property type="molecule type" value="Genomic_DNA"/>
</dbReference>
<feature type="signal peptide" evidence="1">
    <location>
        <begin position="1"/>
        <end position="19"/>
    </location>
</feature>
<proteinExistence type="predicted"/>
<name>A0A3N0C011_9SPHI</name>
<comment type="caution">
    <text evidence="4">The sequence shown here is derived from an EMBL/GenBank/DDBJ whole genome shotgun (WGS) entry which is preliminary data.</text>
</comment>
<dbReference type="GO" id="GO:0046872">
    <property type="term" value="F:metal ion binding"/>
    <property type="evidence" value="ECO:0007669"/>
    <property type="project" value="InterPro"/>
</dbReference>
<dbReference type="InterPro" id="IPR050361">
    <property type="entry name" value="MPP/UQCRC_Complex"/>
</dbReference>
<dbReference type="AlphaFoldDB" id="A0A3N0C011"/>
<dbReference type="InterPro" id="IPR011765">
    <property type="entry name" value="Pept_M16_N"/>
</dbReference>
<dbReference type="PANTHER" id="PTHR11851:SF224">
    <property type="entry name" value="PROCESSING PROTEASE"/>
    <property type="match status" value="1"/>
</dbReference>
<organism evidence="4 5">
    <name type="scientific">Pedobacter jejuensis</name>
    <dbReference type="NCBI Taxonomy" id="1268550"/>
    <lineage>
        <taxon>Bacteria</taxon>
        <taxon>Pseudomonadati</taxon>
        <taxon>Bacteroidota</taxon>
        <taxon>Sphingobacteriia</taxon>
        <taxon>Sphingobacteriales</taxon>
        <taxon>Sphingobacteriaceae</taxon>
        <taxon>Pedobacter</taxon>
    </lineage>
</organism>
<gene>
    <name evidence="4" type="ORF">D7004_05230</name>
</gene>